<evidence type="ECO:0000313" key="2">
    <source>
        <dbReference type="Proteomes" id="UP000308886"/>
    </source>
</evidence>
<keyword evidence="2" id="KW-1185">Reference proteome</keyword>
<gene>
    <name evidence="1" type="ORF">E5358_10000</name>
</gene>
<proteinExistence type="predicted"/>
<accession>A0AC61QP15</accession>
<name>A0AC61QP15_9BACT</name>
<sequence length="971" mass="104995">MRRIFTSLLLTAMAVISVSAANVVVKMNSIAKTMTLAEKATGKAVATGEPSGTTYTFEAPSGEYVLTGYASDGTTVTGTTELTVTDAGGQEFAVFTITAYATNKKTVLVDGEEKSVDWEEGTDYSTTAFASSREGETRTITPGKSTSGQTTFNVLSGDSYRVELVPSEEHATEGYLPFMQSGTVNFNVTVKGAVPMGYAYTVTVPADAGLIIGQKTAHFVDFAKVEPKSIANEGGAKKYNYVLAAGGQYNFRTWRKGGLTNAGIFTMNADEAKRPVLSFTDEDYKAADPKFVDRDVKSNQGYNVADIFVNINEKGHLRMNAGDSFDAHAMRSWEIVDGITSNYFIEPDFHYTVLNEDGTPDNSVIAIDREPGSAWAAIKAKKDGTAIVLVGYDAISACQYNNNGEKKDMTGGSLWGAIWPENTAAYVVTVGGKESGITPNMTVNAGRNTADKKLAGDNVDAELDVFYYAKGTDGYAYTFKPEGVQTVTVAYPELSSATATYKGFSAEGVKKNEDGSFTILLKHGRQIVKLEAENGAADYQVMTAKEVAYTLTNATNPESETFSAGDKVDIRFSTLFHPANKLAGIHNFRAAINYNKTSEGVVLGSASANQYAFASTEKAQTVSLTLPADWDGKENVKLSEGSVCITYFGDPLGSHRTVSRLNGRNPNFTAVQQNTFLCSLPDIEIGNPAVHGLAVATLEDVELAEESHMPQFTAEDEEAMGFQSGDFWFDMYVMSEYETWWGYGVANHTSTDYKEFADQFNSCTGKGADGSKNYGIAYVSDYMGPVNVTLTTDEMTAVPGVQVTNAAWSLSSMANGDGVAKRFGKGDWFKLTATGYDDEENITGTKEFYLADCRSEDNTEWFILNDWAFMDLSGLGAVRQIRFTLSSSDNGTWGMNTPAYFCYDNLGCEGTEETPKGNYNDVVTAISNVSTSTVALRQRFDLQGRQLNGAQRGVNIIRTADGKVMKVVSGR</sequence>
<reference evidence="1" key="1">
    <citation type="submission" date="2019-04" db="EMBL/GenBank/DDBJ databases">
        <title>Microbes associate with the intestines of laboratory mice.</title>
        <authorList>
            <person name="Navarre W."/>
            <person name="Wong E."/>
            <person name="Huang K."/>
            <person name="Tropini C."/>
            <person name="Ng K."/>
            <person name="Yu B."/>
        </authorList>
    </citation>
    <scope>NUCLEOTIDE SEQUENCE</scope>
    <source>
        <strain evidence="1">NM73_A23</strain>
    </source>
</reference>
<comment type="caution">
    <text evidence="1">The sequence shown here is derived from an EMBL/GenBank/DDBJ whole genome shotgun (WGS) entry which is preliminary data.</text>
</comment>
<evidence type="ECO:0000313" key="1">
    <source>
        <dbReference type="EMBL" id="TGX81460.1"/>
    </source>
</evidence>
<protein>
    <submittedName>
        <fullName evidence="1">DUF4465 domain-containing protein</fullName>
    </submittedName>
</protein>
<dbReference type="Proteomes" id="UP000308886">
    <property type="component" value="Unassembled WGS sequence"/>
</dbReference>
<dbReference type="EMBL" id="SRZC01000016">
    <property type="protein sequence ID" value="TGX81460.1"/>
    <property type="molecule type" value="Genomic_DNA"/>
</dbReference>
<organism evidence="1 2">
    <name type="scientific">Palleniella muris</name>
    <dbReference type="NCBI Taxonomy" id="3038145"/>
    <lineage>
        <taxon>Bacteria</taxon>
        <taxon>Pseudomonadati</taxon>
        <taxon>Bacteroidota</taxon>
        <taxon>Bacteroidia</taxon>
        <taxon>Bacteroidales</taxon>
        <taxon>Prevotellaceae</taxon>
        <taxon>Palleniella</taxon>
    </lineage>
</organism>